<keyword evidence="4" id="KW-0963">Cytoplasm</keyword>
<feature type="compositionally biased region" description="Polar residues" evidence="7">
    <location>
        <begin position="58"/>
        <end position="67"/>
    </location>
</feature>
<dbReference type="AlphaFoldDB" id="A0AAN7V651"/>
<evidence type="ECO:0000256" key="4">
    <source>
        <dbReference type="ARBA" id="ARBA00023212"/>
    </source>
</evidence>
<evidence type="ECO:0000313" key="10">
    <source>
        <dbReference type="Proteomes" id="UP001329430"/>
    </source>
</evidence>
<keyword evidence="4" id="KW-0206">Cytoskeleton</keyword>
<dbReference type="GO" id="GO:0007052">
    <property type="term" value="P:mitotic spindle organization"/>
    <property type="evidence" value="ECO:0007669"/>
    <property type="project" value="TreeGrafter"/>
</dbReference>
<dbReference type="GO" id="GO:0008017">
    <property type="term" value="F:microtubule binding"/>
    <property type="evidence" value="ECO:0007669"/>
    <property type="project" value="InterPro"/>
</dbReference>
<accession>A0AAN7V651</accession>
<dbReference type="InterPro" id="IPR027640">
    <property type="entry name" value="Kinesin-like_fam"/>
</dbReference>
<evidence type="ECO:0000256" key="6">
    <source>
        <dbReference type="RuleBase" id="RU000394"/>
    </source>
</evidence>
<evidence type="ECO:0000256" key="2">
    <source>
        <dbReference type="ARBA" id="ARBA00022741"/>
    </source>
</evidence>
<dbReference type="CDD" id="cd00106">
    <property type="entry name" value="KISc"/>
    <property type="match status" value="1"/>
</dbReference>
<organism evidence="9 10">
    <name type="scientific">Pyrocoelia pectoralis</name>
    <dbReference type="NCBI Taxonomy" id="417401"/>
    <lineage>
        <taxon>Eukaryota</taxon>
        <taxon>Metazoa</taxon>
        <taxon>Ecdysozoa</taxon>
        <taxon>Arthropoda</taxon>
        <taxon>Hexapoda</taxon>
        <taxon>Insecta</taxon>
        <taxon>Pterygota</taxon>
        <taxon>Neoptera</taxon>
        <taxon>Endopterygota</taxon>
        <taxon>Coleoptera</taxon>
        <taxon>Polyphaga</taxon>
        <taxon>Elateriformia</taxon>
        <taxon>Elateroidea</taxon>
        <taxon>Lampyridae</taxon>
        <taxon>Lampyrinae</taxon>
        <taxon>Pyrocoelia</taxon>
    </lineage>
</organism>
<keyword evidence="10" id="KW-1185">Reference proteome</keyword>
<keyword evidence="3 5" id="KW-0067">ATP-binding</keyword>
<dbReference type="InterPro" id="IPR036961">
    <property type="entry name" value="Kinesin_motor_dom_sf"/>
</dbReference>
<evidence type="ECO:0000259" key="8">
    <source>
        <dbReference type="PROSITE" id="PS50067"/>
    </source>
</evidence>
<dbReference type="GO" id="GO:0051231">
    <property type="term" value="P:spindle elongation"/>
    <property type="evidence" value="ECO:0007669"/>
    <property type="project" value="TreeGrafter"/>
</dbReference>
<feature type="binding site" evidence="5">
    <location>
        <begin position="192"/>
        <end position="199"/>
    </location>
    <ligand>
        <name>ATP</name>
        <dbReference type="ChEBI" id="CHEBI:30616"/>
    </ligand>
</feature>
<dbReference type="InterPro" id="IPR027417">
    <property type="entry name" value="P-loop_NTPase"/>
</dbReference>
<dbReference type="SMART" id="SM00129">
    <property type="entry name" value="KISc"/>
    <property type="match status" value="1"/>
</dbReference>
<evidence type="ECO:0000256" key="3">
    <source>
        <dbReference type="ARBA" id="ARBA00022840"/>
    </source>
</evidence>
<dbReference type="EMBL" id="JAVRBK010000008">
    <property type="protein sequence ID" value="KAK5639753.1"/>
    <property type="molecule type" value="Genomic_DNA"/>
</dbReference>
<dbReference type="PANTHER" id="PTHR47969">
    <property type="entry name" value="CHROMOSOME-ASSOCIATED KINESIN KIF4A-RELATED"/>
    <property type="match status" value="1"/>
</dbReference>
<keyword evidence="2 5" id="KW-0547">Nucleotide-binding</keyword>
<reference evidence="9 10" key="1">
    <citation type="journal article" date="2024" name="Insects">
        <title>An Improved Chromosome-Level Genome Assembly of the Firefly Pyrocoelia pectoralis.</title>
        <authorList>
            <person name="Fu X."/>
            <person name="Meyer-Rochow V.B."/>
            <person name="Ballantyne L."/>
            <person name="Zhu X."/>
        </authorList>
    </citation>
    <scope>NUCLEOTIDE SEQUENCE [LARGE SCALE GENOMIC DNA]</scope>
    <source>
        <strain evidence="9">XCY_ONT2</strain>
    </source>
</reference>
<dbReference type="PANTHER" id="PTHR47969:SF33">
    <property type="entry name" value="KINESIN-LIKE PROTEIN"/>
    <property type="match status" value="1"/>
</dbReference>
<evidence type="ECO:0000313" key="9">
    <source>
        <dbReference type="EMBL" id="KAK5639753.1"/>
    </source>
</evidence>
<dbReference type="InterPro" id="IPR001752">
    <property type="entry name" value="Kinesin_motor_dom"/>
</dbReference>
<dbReference type="Pfam" id="PF00225">
    <property type="entry name" value="Kinesin"/>
    <property type="match status" value="1"/>
</dbReference>
<dbReference type="PRINTS" id="PR00380">
    <property type="entry name" value="KINESINHEAVY"/>
</dbReference>
<feature type="compositionally biased region" description="Polar residues" evidence="7">
    <location>
        <begin position="700"/>
        <end position="733"/>
    </location>
</feature>
<sequence>MMVIRGGNGTPPNSRGNSPLRETFRKNAKVNLDKSFRSPNRRLPPPPNGSDRRVVRSRGNSPGNSENGVIYLSSRGSETGSVERLDEASHSNRIISTYNQAEDNINVVVRVRPLNHKEIKGRDISVIQFPGNGQVLVEHLPNGGSAHKSKLFSYNVVFEPAATQEDVLQFSGIKRLIEMAVQGFRCTAFCYGQTGSGKTHTLTGPPRLFDRKKPSYSDAHGLVFRSFMYLFKLLDEKSDVNFILKASFLEIYNEKVIDLLNPGSARKPLAVRWSKKARGFFVENLFTVDCEELDDLTAVLEEGMRNRSVGSHNMNDYSSRSHTILTVHITSEQPAENGVFISRSGKINFVDLAGSEMTKKTQSEGKTLEEANNINKSLMVLGYCIASLSDRRRNNHIPYRDSQLTKLLADSLAGNGVTLMIACISPAMSNLSETINTLRYAARAKRIRTKPIVLMDPREALILTLKREVNVLQSENEHLRTALHLQGSPSESLPDKRRSASSVNVDLEKLGDLEGPQLIDLVKLYVAENEALRKENSELFVSREILMRDQELVCRDNERLLKKLEEVNSVCCRSPLLPAKTSSSATTLKRSFVDLDLSATNIWVNPTESSLSSSLGKITLPEVIQKELDKRQIGTSAHRRHNSLEDLSKATNPICAKSSNSANGNDAEPLNMPSLTGRRFSVAKPTNGYAHGDKPERPGTPTSLTSVRSTSPNNNEWTLESLSPKNQPSLLSKRNSEQKPHIVKQTSGSIEIFGSPISLDDNDRFLTK</sequence>
<dbReference type="Proteomes" id="UP001329430">
    <property type="component" value="Chromosome 8"/>
</dbReference>
<dbReference type="InterPro" id="IPR019821">
    <property type="entry name" value="Kinesin_motor_CS"/>
</dbReference>
<dbReference type="GO" id="GO:0005875">
    <property type="term" value="C:microtubule associated complex"/>
    <property type="evidence" value="ECO:0007669"/>
    <property type="project" value="TreeGrafter"/>
</dbReference>
<dbReference type="GO" id="GO:0007018">
    <property type="term" value="P:microtubule-based movement"/>
    <property type="evidence" value="ECO:0007669"/>
    <property type="project" value="InterPro"/>
</dbReference>
<feature type="region of interest" description="Disordered" evidence="7">
    <location>
        <begin position="631"/>
        <end position="748"/>
    </location>
</feature>
<keyword evidence="6" id="KW-0493">Microtubule</keyword>
<evidence type="ECO:0000256" key="5">
    <source>
        <dbReference type="PROSITE-ProRule" id="PRU00283"/>
    </source>
</evidence>
<feature type="region of interest" description="Disordered" evidence="7">
    <location>
        <begin position="1"/>
        <end position="85"/>
    </location>
</feature>
<protein>
    <recommendedName>
        <fullName evidence="6">Kinesin-like protein</fullName>
    </recommendedName>
</protein>
<dbReference type="GO" id="GO:0003777">
    <property type="term" value="F:microtubule motor activity"/>
    <property type="evidence" value="ECO:0007669"/>
    <property type="project" value="InterPro"/>
</dbReference>
<keyword evidence="5 6" id="KW-0505">Motor protein</keyword>
<gene>
    <name evidence="9" type="ORF">RI129_010564</name>
</gene>
<comment type="similarity">
    <text evidence="5 6">Belongs to the TRAFAC class myosin-kinesin ATPase superfamily. Kinesin family.</text>
</comment>
<name>A0AAN7V651_9COLE</name>
<dbReference type="PROSITE" id="PS50067">
    <property type="entry name" value="KINESIN_MOTOR_2"/>
    <property type="match status" value="1"/>
</dbReference>
<comment type="caution">
    <text evidence="9">The sequence shown here is derived from an EMBL/GenBank/DDBJ whole genome shotgun (WGS) entry which is preliminary data.</text>
</comment>
<feature type="domain" description="Kinesin motor" evidence="8">
    <location>
        <begin position="104"/>
        <end position="447"/>
    </location>
</feature>
<evidence type="ECO:0000256" key="7">
    <source>
        <dbReference type="SAM" id="MobiDB-lite"/>
    </source>
</evidence>
<dbReference type="GO" id="GO:0005874">
    <property type="term" value="C:microtubule"/>
    <property type="evidence" value="ECO:0007669"/>
    <property type="project" value="UniProtKB-KW"/>
</dbReference>
<proteinExistence type="inferred from homology"/>
<dbReference type="Gene3D" id="3.40.850.10">
    <property type="entry name" value="Kinesin motor domain"/>
    <property type="match status" value="1"/>
</dbReference>
<comment type="subcellular location">
    <subcellularLocation>
        <location evidence="1">Cytoplasm</location>
        <location evidence="1">Cytoskeleton</location>
    </subcellularLocation>
</comment>
<dbReference type="PROSITE" id="PS00411">
    <property type="entry name" value="KINESIN_MOTOR_1"/>
    <property type="match status" value="1"/>
</dbReference>
<dbReference type="FunFam" id="3.40.850.10:FF:000080">
    <property type="entry name" value="Kinesin-like protein"/>
    <property type="match status" value="1"/>
</dbReference>
<dbReference type="SUPFAM" id="SSF52540">
    <property type="entry name" value="P-loop containing nucleoside triphosphate hydrolases"/>
    <property type="match status" value="1"/>
</dbReference>
<evidence type="ECO:0000256" key="1">
    <source>
        <dbReference type="ARBA" id="ARBA00004245"/>
    </source>
</evidence>
<dbReference type="GO" id="GO:0005524">
    <property type="term" value="F:ATP binding"/>
    <property type="evidence" value="ECO:0007669"/>
    <property type="project" value="UniProtKB-UniRule"/>
</dbReference>